<dbReference type="SUPFAM" id="SSF54427">
    <property type="entry name" value="NTF2-like"/>
    <property type="match status" value="1"/>
</dbReference>
<comment type="caution">
    <text evidence="1">The sequence shown here is derived from an EMBL/GenBank/DDBJ whole genome shotgun (WGS) entry which is preliminary data.</text>
</comment>
<name>A0A9W9D5K3_9PLEO</name>
<sequence length="161" mass="17733">MAVTEDQLRQIATSFLSAFDTLSATDHIALRADTCTHLFAPASIGIPPKSNADFANHILNNIVPLASSFRVDAKETHVHTTAAGGQVTIWATGTPMFREEVMDGEEGEWKYTGEYIFILDVDEEGKIVRVLEFLDSAGTAHLRGLMVRARRNLGTSDRKAW</sequence>
<evidence type="ECO:0000313" key="2">
    <source>
        <dbReference type="Proteomes" id="UP001140510"/>
    </source>
</evidence>
<gene>
    <name evidence="1" type="ORF">N0V91_007184</name>
</gene>
<accession>A0A9W9D5K3</accession>
<evidence type="ECO:0008006" key="3">
    <source>
        <dbReference type="Google" id="ProtNLM"/>
    </source>
</evidence>
<keyword evidence="2" id="KW-1185">Reference proteome</keyword>
<dbReference type="Proteomes" id="UP001140510">
    <property type="component" value="Unassembled WGS sequence"/>
</dbReference>
<dbReference type="EMBL" id="JAPEVA010000061">
    <property type="protein sequence ID" value="KAJ4402470.1"/>
    <property type="molecule type" value="Genomic_DNA"/>
</dbReference>
<protein>
    <recommendedName>
        <fullName evidence="3">SnoaL-like domain-containing protein</fullName>
    </recommendedName>
</protein>
<organism evidence="1 2">
    <name type="scientific">Didymella pomorum</name>
    <dbReference type="NCBI Taxonomy" id="749634"/>
    <lineage>
        <taxon>Eukaryota</taxon>
        <taxon>Fungi</taxon>
        <taxon>Dikarya</taxon>
        <taxon>Ascomycota</taxon>
        <taxon>Pezizomycotina</taxon>
        <taxon>Dothideomycetes</taxon>
        <taxon>Pleosporomycetidae</taxon>
        <taxon>Pleosporales</taxon>
        <taxon>Pleosporineae</taxon>
        <taxon>Didymellaceae</taxon>
        <taxon>Didymella</taxon>
    </lineage>
</organism>
<dbReference type="AlphaFoldDB" id="A0A9W9D5K3"/>
<proteinExistence type="predicted"/>
<dbReference type="InterPro" id="IPR032710">
    <property type="entry name" value="NTF2-like_dom_sf"/>
</dbReference>
<dbReference type="Gene3D" id="3.10.450.50">
    <property type="match status" value="1"/>
</dbReference>
<dbReference type="OrthoDB" id="3758478at2759"/>
<reference evidence="1" key="1">
    <citation type="submission" date="2022-10" db="EMBL/GenBank/DDBJ databases">
        <title>Tapping the CABI collections for fungal endophytes: first genome assemblies for Collariella, Neodidymelliopsis, Ascochyta clinopodiicola, Didymella pomorum, Didymosphaeria variabile, Neocosmospora piperis and Neocucurbitaria cava.</title>
        <authorList>
            <person name="Hill R."/>
        </authorList>
    </citation>
    <scope>NUCLEOTIDE SEQUENCE</scope>
    <source>
        <strain evidence="1">IMI 355091</strain>
    </source>
</reference>
<evidence type="ECO:0000313" key="1">
    <source>
        <dbReference type="EMBL" id="KAJ4402470.1"/>
    </source>
</evidence>